<keyword evidence="2" id="KW-1133">Transmembrane helix</keyword>
<comment type="caution">
    <text evidence="3">The sequence shown here is derived from an EMBL/GenBank/DDBJ whole genome shotgun (WGS) entry which is preliminary data.</text>
</comment>
<protein>
    <submittedName>
        <fullName evidence="3">Tetraspanin</fullName>
    </submittedName>
</protein>
<evidence type="ECO:0000313" key="4">
    <source>
        <dbReference type="Proteomes" id="UP001474421"/>
    </source>
</evidence>
<reference evidence="3 4" key="1">
    <citation type="journal article" date="2024" name="Proc. Natl. Acad. Sci. U.S.A.">
        <title>The genetic regulatory architecture and epigenomic basis for age-related changes in rattlesnake venom.</title>
        <authorList>
            <person name="Hogan M.P."/>
            <person name="Holding M.L."/>
            <person name="Nystrom G.S."/>
            <person name="Colston T.J."/>
            <person name="Bartlett D.A."/>
            <person name="Mason A.J."/>
            <person name="Ellsworth S.A."/>
            <person name="Rautsaw R.M."/>
            <person name="Lawrence K.C."/>
            <person name="Strickland J.L."/>
            <person name="He B."/>
            <person name="Fraser P."/>
            <person name="Margres M.J."/>
            <person name="Gilbert D.M."/>
            <person name="Gibbs H.L."/>
            <person name="Parkinson C.L."/>
            <person name="Rokyta D.R."/>
        </authorList>
    </citation>
    <scope>NUCLEOTIDE SEQUENCE [LARGE SCALE GENOMIC DNA]</scope>
    <source>
        <strain evidence="3">DRR0105</strain>
    </source>
</reference>
<gene>
    <name evidence="3" type="ORF">NXF25_012330</name>
</gene>
<keyword evidence="2" id="KW-0812">Transmembrane</keyword>
<feature type="region of interest" description="Disordered" evidence="1">
    <location>
        <begin position="66"/>
        <end position="85"/>
    </location>
</feature>
<dbReference type="EMBL" id="JAOTOJ010000006">
    <property type="protein sequence ID" value="KAK9399311.1"/>
    <property type="molecule type" value="Genomic_DNA"/>
</dbReference>
<feature type="transmembrane region" description="Helical" evidence="2">
    <location>
        <begin position="12"/>
        <end position="33"/>
    </location>
</feature>
<proteinExistence type="predicted"/>
<organism evidence="3 4">
    <name type="scientific">Crotalus adamanteus</name>
    <name type="common">Eastern diamondback rattlesnake</name>
    <dbReference type="NCBI Taxonomy" id="8729"/>
    <lineage>
        <taxon>Eukaryota</taxon>
        <taxon>Metazoa</taxon>
        <taxon>Chordata</taxon>
        <taxon>Craniata</taxon>
        <taxon>Vertebrata</taxon>
        <taxon>Euteleostomi</taxon>
        <taxon>Lepidosauria</taxon>
        <taxon>Squamata</taxon>
        <taxon>Bifurcata</taxon>
        <taxon>Unidentata</taxon>
        <taxon>Episquamata</taxon>
        <taxon>Toxicofera</taxon>
        <taxon>Serpentes</taxon>
        <taxon>Colubroidea</taxon>
        <taxon>Viperidae</taxon>
        <taxon>Crotalinae</taxon>
        <taxon>Crotalus</taxon>
    </lineage>
</organism>
<dbReference type="AlphaFoldDB" id="A0AAW1BC93"/>
<sequence length="85" mass="9340">MSGEFTPGQRLRVFVFTSPQLAGTAVLGIGLWLRFDSQTKDIFQSDENNTKFYTAIGVNAVKAQKMARSGSTATRSPVRPSEKQN</sequence>
<keyword evidence="4" id="KW-1185">Reference proteome</keyword>
<name>A0AAW1BC93_CROAD</name>
<dbReference type="Proteomes" id="UP001474421">
    <property type="component" value="Unassembled WGS sequence"/>
</dbReference>
<evidence type="ECO:0000256" key="2">
    <source>
        <dbReference type="SAM" id="Phobius"/>
    </source>
</evidence>
<keyword evidence="2" id="KW-0472">Membrane</keyword>
<evidence type="ECO:0000256" key="1">
    <source>
        <dbReference type="SAM" id="MobiDB-lite"/>
    </source>
</evidence>
<accession>A0AAW1BC93</accession>
<evidence type="ECO:0000313" key="3">
    <source>
        <dbReference type="EMBL" id="KAK9399311.1"/>
    </source>
</evidence>